<gene>
    <name evidence="2" type="ORF">BG261_00035</name>
</gene>
<keyword evidence="1" id="KW-0175">Coiled coil</keyword>
<dbReference type="EMBL" id="MKIR01000001">
    <property type="protein sequence ID" value="OFI50579.1"/>
    <property type="molecule type" value="Genomic_DNA"/>
</dbReference>
<dbReference type="Proteomes" id="UP000178622">
    <property type="component" value="Unassembled WGS sequence"/>
</dbReference>
<comment type="caution">
    <text evidence="2">The sequence shown here is derived from an EMBL/GenBank/DDBJ whole genome shotgun (WGS) entry which is preliminary data.</text>
</comment>
<dbReference type="InterPro" id="IPR011990">
    <property type="entry name" value="TPR-like_helical_dom_sf"/>
</dbReference>
<name>A0A1E8GQS2_9LACT</name>
<sequence>MNQGFVALFEGNLSLVKNIITDLTYNLNQDSPLYFSFLNLKGYSFFENSQYEQAMKIYEEYVNLAKQKEDLDNLHIGLHQLAMVYREKEEYKNALDLINQEYKIIIDNFPEDSLKNSINLYEQGYLHLKFNQYKKALLLLEESLKFAVESDDLISIACSYRALGETYASLSNEEKVVQNYKSSIEYFEQADDEIGKKEVEKMLKELKEN</sequence>
<keyword evidence="3" id="KW-1185">Reference proteome</keyword>
<evidence type="ECO:0000313" key="2">
    <source>
        <dbReference type="EMBL" id="OFI50579.1"/>
    </source>
</evidence>
<evidence type="ECO:0000313" key="3">
    <source>
        <dbReference type="Proteomes" id="UP000178622"/>
    </source>
</evidence>
<evidence type="ECO:0000256" key="1">
    <source>
        <dbReference type="SAM" id="Coils"/>
    </source>
</evidence>
<proteinExistence type="predicted"/>
<protein>
    <submittedName>
        <fullName evidence="2">Uncharacterized protein</fullName>
    </submittedName>
</protein>
<dbReference type="SMART" id="SM00028">
    <property type="entry name" value="TPR"/>
    <property type="match status" value="4"/>
</dbReference>
<dbReference type="Pfam" id="PF13424">
    <property type="entry name" value="TPR_12"/>
    <property type="match status" value="1"/>
</dbReference>
<dbReference type="Gene3D" id="1.25.40.10">
    <property type="entry name" value="Tetratricopeptide repeat domain"/>
    <property type="match status" value="1"/>
</dbReference>
<organism evidence="2 3">
    <name type="scientific">Floricoccus tropicus</name>
    <dbReference type="NCBI Taxonomy" id="1859473"/>
    <lineage>
        <taxon>Bacteria</taxon>
        <taxon>Bacillati</taxon>
        <taxon>Bacillota</taxon>
        <taxon>Bacilli</taxon>
        <taxon>Lactobacillales</taxon>
        <taxon>Streptococcaceae</taxon>
        <taxon>Floricoccus</taxon>
    </lineage>
</organism>
<dbReference type="STRING" id="1859473.BG261_00035"/>
<reference evidence="3" key="1">
    <citation type="submission" date="2016-09" db="EMBL/GenBank/DDBJ databases">
        <title>Draft genome sequence of a novel species of the family Streptococcaceae isolated from flowers.</title>
        <authorList>
            <person name="Chuah L.-O."/>
            <person name="Yap K.-P."/>
            <person name="Thong K.L."/>
            <person name="Liong M.T."/>
            <person name="Ahmad R."/>
            <person name="Rusul G."/>
        </authorList>
    </citation>
    <scope>NUCLEOTIDE SEQUENCE [LARGE SCALE GENOMIC DNA]</scope>
    <source>
        <strain evidence="3">DF1</strain>
    </source>
</reference>
<dbReference type="AlphaFoldDB" id="A0A1E8GQS2"/>
<dbReference type="InterPro" id="IPR019734">
    <property type="entry name" value="TPR_rpt"/>
</dbReference>
<feature type="coiled-coil region" evidence="1">
    <location>
        <begin position="81"/>
        <end position="108"/>
    </location>
</feature>
<accession>A0A1E8GQS2</accession>
<dbReference type="SUPFAM" id="SSF48452">
    <property type="entry name" value="TPR-like"/>
    <property type="match status" value="1"/>
</dbReference>